<keyword evidence="11" id="KW-0418">Kinase</keyword>
<dbReference type="GO" id="GO:0005524">
    <property type="term" value="F:ATP binding"/>
    <property type="evidence" value="ECO:0007669"/>
    <property type="project" value="UniProtKB-KW"/>
</dbReference>
<dbReference type="NCBIfam" id="TIGR01007">
    <property type="entry name" value="eps_fam"/>
    <property type="match status" value="1"/>
</dbReference>
<dbReference type="InterPro" id="IPR033756">
    <property type="entry name" value="YlxH/NBP35"/>
</dbReference>
<sequence>MHITNHTATEPGSAKNIVTFNQLWQRYISYWPLFILLLVLAVAAARFYTWYAIPVYESNAKILINDEKKGAEDSKDREVFNSLNNKKIIENEMEVVQSRTLIDIVARKNLLNVPVFEKQRFQMVSAYTTSPVKIDNKDSLVGREAREIPFTVNREVTRVKVAGKDYALNEWVRTPYGTLRFVPNTSYTGRGNNRQFYFTVANPRRITTDIQERLLVLSSSKLSSILILTFKDAVPSRGEDVLNELINQYNRSILFDKSELAKNTLAFVNNRISTVTADLNGIEQRSQQYKSGNSAIDISTQGRLYLENVSTNDQKLSEINIQLAVLDEVQAFALNNNNRGAIVPSTLGVGDAMLTQLVSKLSESEMEYERLRATEGPNFPTVLALSGQIAQLRQTIMLNIRNQRTSLQVSKTNLSGTNSNYSRTLQAIPEKEKELIEINREKGIKYNTYAFLLQKREETALAYSSVAPDNRLVDNAQSSIKPVSPHNKQIYAGFILVALLAGIAVITAKDSFSNKVLYRQEIEILTRRPIVGEVIYDKSKKPFVVGNGKETFIAEQFRQLRVSLSMLKKDTKKKKILITSSVAGEGKSFISLNLALTVALTSKKVALLELDLIHASISDKFGIKDNTGITDYLMGNAGVTDIITPSQVNEHLFILSAGTTVTNPSELLANGKIENLIATLEDDFDYIIVDTGPVNLVTDAYILSPLCDITLYVVRHNYTAKVFVQRIDGNNKINRLHNIGVVFNGIKARGFGTKGYGFGYGYGYAYNEKRPKTIRSFSSKRLANPGAAQ</sequence>
<dbReference type="Pfam" id="PF13807">
    <property type="entry name" value="GNVR"/>
    <property type="match status" value="1"/>
</dbReference>
<dbReference type="GO" id="GO:0004713">
    <property type="term" value="F:protein tyrosine kinase activity"/>
    <property type="evidence" value="ECO:0007669"/>
    <property type="project" value="TreeGrafter"/>
</dbReference>
<reference evidence="11" key="2">
    <citation type="submission" date="2020-09" db="EMBL/GenBank/DDBJ databases">
        <authorList>
            <person name="Sun Q."/>
            <person name="Zhou Y."/>
        </authorList>
    </citation>
    <scope>NUCLEOTIDE SEQUENCE</scope>
    <source>
        <strain evidence="11">CGMCC 1.15290</strain>
    </source>
</reference>
<reference evidence="11" key="1">
    <citation type="journal article" date="2014" name="Int. J. Syst. Evol. Microbiol.">
        <title>Complete genome sequence of Corynebacterium casei LMG S-19264T (=DSM 44701T), isolated from a smear-ripened cheese.</title>
        <authorList>
            <consortium name="US DOE Joint Genome Institute (JGI-PGF)"/>
            <person name="Walter F."/>
            <person name="Albersmeier A."/>
            <person name="Kalinowski J."/>
            <person name="Ruckert C."/>
        </authorList>
    </citation>
    <scope>NUCLEOTIDE SEQUENCE</scope>
    <source>
        <strain evidence="11">CGMCC 1.15290</strain>
    </source>
</reference>
<dbReference type="InterPro" id="IPR032807">
    <property type="entry name" value="GNVR"/>
</dbReference>
<dbReference type="EMBL" id="BMIB01000003">
    <property type="protein sequence ID" value="GGH72990.1"/>
    <property type="molecule type" value="Genomic_DNA"/>
</dbReference>
<dbReference type="AlphaFoldDB" id="A0A917J2J3"/>
<keyword evidence="6 8" id="KW-1133">Transmembrane helix</keyword>
<evidence type="ECO:0000256" key="3">
    <source>
        <dbReference type="ARBA" id="ARBA00022692"/>
    </source>
</evidence>
<proteinExistence type="predicted"/>
<dbReference type="InterPro" id="IPR003856">
    <property type="entry name" value="LPS_length_determ_N"/>
</dbReference>
<dbReference type="InterPro" id="IPR027417">
    <property type="entry name" value="P-loop_NTPase"/>
</dbReference>
<dbReference type="PANTHER" id="PTHR32309:SF13">
    <property type="entry name" value="FERRIC ENTEROBACTIN TRANSPORT PROTEIN FEPE"/>
    <property type="match status" value="1"/>
</dbReference>
<gene>
    <name evidence="11" type="ORF">GCM10011379_34020</name>
</gene>
<keyword evidence="7 8" id="KW-0472">Membrane</keyword>
<dbReference type="GO" id="GO:0005886">
    <property type="term" value="C:plasma membrane"/>
    <property type="evidence" value="ECO:0007669"/>
    <property type="project" value="UniProtKB-SubCell"/>
</dbReference>
<evidence type="ECO:0000256" key="6">
    <source>
        <dbReference type="ARBA" id="ARBA00022989"/>
    </source>
</evidence>
<comment type="subcellular location">
    <subcellularLocation>
        <location evidence="1">Cell membrane</location>
        <topology evidence="1">Multi-pass membrane protein</topology>
    </subcellularLocation>
</comment>
<dbReference type="CDD" id="cd05387">
    <property type="entry name" value="BY-kinase"/>
    <property type="match status" value="1"/>
</dbReference>
<evidence type="ECO:0000256" key="2">
    <source>
        <dbReference type="ARBA" id="ARBA00022475"/>
    </source>
</evidence>
<accession>A0A917J2J3</accession>
<dbReference type="Pfam" id="PF02706">
    <property type="entry name" value="Wzz"/>
    <property type="match status" value="1"/>
</dbReference>
<feature type="transmembrane region" description="Helical" evidence="8">
    <location>
        <begin position="30"/>
        <end position="51"/>
    </location>
</feature>
<dbReference type="PANTHER" id="PTHR32309">
    <property type="entry name" value="TYROSINE-PROTEIN KINASE"/>
    <property type="match status" value="1"/>
</dbReference>
<evidence type="ECO:0000259" key="9">
    <source>
        <dbReference type="Pfam" id="PF02706"/>
    </source>
</evidence>
<dbReference type="InterPro" id="IPR005702">
    <property type="entry name" value="Wzc-like_C"/>
</dbReference>
<dbReference type="Proteomes" id="UP000627292">
    <property type="component" value="Unassembled WGS sequence"/>
</dbReference>
<keyword evidence="11" id="KW-0808">Transferase</keyword>
<evidence type="ECO:0000313" key="11">
    <source>
        <dbReference type="EMBL" id="GGH72990.1"/>
    </source>
</evidence>
<name>A0A917J2J3_9BACT</name>
<evidence type="ECO:0000256" key="1">
    <source>
        <dbReference type="ARBA" id="ARBA00004651"/>
    </source>
</evidence>
<keyword evidence="2" id="KW-1003">Cell membrane</keyword>
<evidence type="ECO:0000256" key="8">
    <source>
        <dbReference type="SAM" id="Phobius"/>
    </source>
</evidence>
<evidence type="ECO:0000256" key="5">
    <source>
        <dbReference type="ARBA" id="ARBA00022840"/>
    </source>
</evidence>
<dbReference type="RefSeq" id="WP_188954402.1">
    <property type="nucleotide sequence ID" value="NZ_BMIB01000003.1"/>
</dbReference>
<feature type="domain" description="Tyrosine-protein kinase G-rich" evidence="10">
    <location>
        <begin position="432"/>
        <end position="509"/>
    </location>
</feature>
<keyword evidence="3 8" id="KW-0812">Transmembrane</keyword>
<keyword evidence="5" id="KW-0067">ATP-binding</keyword>
<evidence type="ECO:0000313" key="12">
    <source>
        <dbReference type="Proteomes" id="UP000627292"/>
    </source>
</evidence>
<dbReference type="SUPFAM" id="SSF52540">
    <property type="entry name" value="P-loop containing nucleoside triphosphate hydrolases"/>
    <property type="match status" value="1"/>
</dbReference>
<comment type="caution">
    <text evidence="11">The sequence shown here is derived from an EMBL/GenBank/DDBJ whole genome shotgun (WGS) entry which is preliminary data.</text>
</comment>
<dbReference type="InterPro" id="IPR050445">
    <property type="entry name" value="Bact_polysacc_biosynth/exp"/>
</dbReference>
<feature type="domain" description="Polysaccharide chain length determinant N-terminal" evidence="9">
    <location>
        <begin position="27"/>
        <end position="107"/>
    </location>
</feature>
<keyword evidence="12" id="KW-1185">Reference proteome</keyword>
<dbReference type="Gene3D" id="3.40.50.300">
    <property type="entry name" value="P-loop containing nucleotide triphosphate hydrolases"/>
    <property type="match status" value="1"/>
</dbReference>
<keyword evidence="4" id="KW-0547">Nucleotide-binding</keyword>
<protein>
    <submittedName>
        <fullName evidence="11">Tyrosine protein kinase</fullName>
    </submittedName>
</protein>
<evidence type="ECO:0000256" key="4">
    <source>
        <dbReference type="ARBA" id="ARBA00022741"/>
    </source>
</evidence>
<evidence type="ECO:0000259" key="10">
    <source>
        <dbReference type="Pfam" id="PF13807"/>
    </source>
</evidence>
<organism evidence="11 12">
    <name type="scientific">Filimonas zeae</name>
    <dbReference type="NCBI Taxonomy" id="1737353"/>
    <lineage>
        <taxon>Bacteria</taxon>
        <taxon>Pseudomonadati</taxon>
        <taxon>Bacteroidota</taxon>
        <taxon>Chitinophagia</taxon>
        <taxon>Chitinophagales</taxon>
        <taxon>Chitinophagaceae</taxon>
        <taxon>Filimonas</taxon>
    </lineage>
</organism>
<evidence type="ECO:0000256" key="7">
    <source>
        <dbReference type="ARBA" id="ARBA00023136"/>
    </source>
</evidence>
<dbReference type="Pfam" id="PF10609">
    <property type="entry name" value="ParA"/>
    <property type="match status" value="1"/>
</dbReference>